<name>A0ABS3BYI3_9BACT</name>
<dbReference type="CDD" id="cd05403">
    <property type="entry name" value="NT_KNTase_like"/>
    <property type="match status" value="1"/>
</dbReference>
<keyword evidence="3" id="KW-1185">Reference proteome</keyword>
<dbReference type="InterPro" id="IPR052548">
    <property type="entry name" value="Type_VII_TA_antitoxin"/>
</dbReference>
<dbReference type="Pfam" id="PF01909">
    <property type="entry name" value="NTP_transf_2"/>
    <property type="match status" value="1"/>
</dbReference>
<dbReference type="InterPro" id="IPR002934">
    <property type="entry name" value="Polymerase_NTP_transf_dom"/>
</dbReference>
<organism evidence="2 3">
    <name type="scientific">Algoriphagus oliviformis</name>
    <dbReference type="NCBI Taxonomy" id="2811231"/>
    <lineage>
        <taxon>Bacteria</taxon>
        <taxon>Pseudomonadati</taxon>
        <taxon>Bacteroidota</taxon>
        <taxon>Cytophagia</taxon>
        <taxon>Cytophagales</taxon>
        <taxon>Cyclobacteriaceae</taxon>
        <taxon>Algoriphagus</taxon>
    </lineage>
</organism>
<evidence type="ECO:0000259" key="1">
    <source>
        <dbReference type="Pfam" id="PF01909"/>
    </source>
</evidence>
<dbReference type="SUPFAM" id="SSF81301">
    <property type="entry name" value="Nucleotidyltransferase"/>
    <property type="match status" value="1"/>
</dbReference>
<dbReference type="InterPro" id="IPR043519">
    <property type="entry name" value="NT_sf"/>
</dbReference>
<reference evidence="2 3" key="1">
    <citation type="submission" date="2021-03" db="EMBL/GenBank/DDBJ databases">
        <title>novel species isolated from a fishpond in China.</title>
        <authorList>
            <person name="Lu H."/>
            <person name="Cai Z."/>
        </authorList>
    </citation>
    <scope>NUCLEOTIDE SEQUENCE [LARGE SCALE GENOMIC DNA]</scope>
    <source>
        <strain evidence="2 3">H41</strain>
    </source>
</reference>
<gene>
    <name evidence="2" type="ORF">J0A68_02825</name>
</gene>
<dbReference type="PANTHER" id="PTHR33933">
    <property type="entry name" value="NUCLEOTIDYLTRANSFERASE"/>
    <property type="match status" value="1"/>
</dbReference>
<dbReference type="PANTHER" id="PTHR33933:SF1">
    <property type="entry name" value="PROTEIN ADENYLYLTRANSFERASE MNTA-RELATED"/>
    <property type="match status" value="1"/>
</dbReference>
<proteinExistence type="predicted"/>
<comment type="caution">
    <text evidence="2">The sequence shown here is derived from an EMBL/GenBank/DDBJ whole genome shotgun (WGS) entry which is preliminary data.</text>
</comment>
<dbReference type="Gene3D" id="3.30.460.10">
    <property type="entry name" value="Beta Polymerase, domain 2"/>
    <property type="match status" value="1"/>
</dbReference>
<feature type="domain" description="Polymerase nucleotidyl transferase" evidence="1">
    <location>
        <begin position="9"/>
        <end position="58"/>
    </location>
</feature>
<evidence type="ECO:0000313" key="2">
    <source>
        <dbReference type="EMBL" id="MBN7809871.1"/>
    </source>
</evidence>
<dbReference type="RefSeq" id="WP_206576666.1">
    <property type="nucleotide sequence ID" value="NZ_JAFKCT010000001.1"/>
</dbReference>
<evidence type="ECO:0000313" key="3">
    <source>
        <dbReference type="Proteomes" id="UP000664317"/>
    </source>
</evidence>
<sequence>MRKSAILDEITNLAAEKYPNAELVLFGSHATGAARPDSDWDILLLLDQETVDPETEKSIMNDFYELELATGAVISPLIYSKRLWNQSRPVTPLFKSIRKEGILLR</sequence>
<protein>
    <submittedName>
        <fullName evidence="2">Nucleotidyltransferase domain-containing protein</fullName>
    </submittedName>
</protein>
<dbReference type="Proteomes" id="UP000664317">
    <property type="component" value="Unassembled WGS sequence"/>
</dbReference>
<dbReference type="EMBL" id="JAFKCT010000001">
    <property type="protein sequence ID" value="MBN7809871.1"/>
    <property type="molecule type" value="Genomic_DNA"/>
</dbReference>
<accession>A0ABS3BYI3</accession>